<name>A0ABU0YPD4_9PROT</name>
<dbReference type="Proteomes" id="UP001230156">
    <property type="component" value="Unassembled WGS sequence"/>
</dbReference>
<evidence type="ECO:0000313" key="2">
    <source>
        <dbReference type="Proteomes" id="UP001230156"/>
    </source>
</evidence>
<protein>
    <submittedName>
        <fullName evidence="1">Uncharacterized protein</fullName>
    </submittedName>
</protein>
<evidence type="ECO:0000313" key="1">
    <source>
        <dbReference type="EMBL" id="MDQ7249577.1"/>
    </source>
</evidence>
<proteinExistence type="predicted"/>
<gene>
    <name evidence="1" type="ORF">Q8A70_17950</name>
</gene>
<comment type="caution">
    <text evidence="1">The sequence shown here is derived from an EMBL/GenBank/DDBJ whole genome shotgun (WGS) entry which is preliminary data.</text>
</comment>
<sequence length="177" mass="18762">MKSTKMDGFGATRRLALLMIAAFVTAGMGRPSYGQDGQVFKAPPAGYRLIGFAIGEGLTMADFKTPRTAKDAAIGDAFAGEVIKARSAAYVVNPSACTGTGEDPTHPIVPTNLPSARDQVRAGIACSLLRFPHPIWNGAQLIVKGEQYLSVVTSLDKKMRLVEAYTDVSQFVATIAP</sequence>
<keyword evidence="2" id="KW-1185">Reference proteome</keyword>
<accession>A0ABU0YPD4</accession>
<dbReference type="EMBL" id="JAUYVI010000005">
    <property type="protein sequence ID" value="MDQ7249577.1"/>
    <property type="molecule type" value="Genomic_DNA"/>
</dbReference>
<dbReference type="RefSeq" id="WP_379957686.1">
    <property type="nucleotide sequence ID" value="NZ_JAUYVI010000005.1"/>
</dbReference>
<organism evidence="1 2">
    <name type="scientific">Dongia sedimenti</name>
    <dbReference type="NCBI Taxonomy" id="3064282"/>
    <lineage>
        <taxon>Bacteria</taxon>
        <taxon>Pseudomonadati</taxon>
        <taxon>Pseudomonadota</taxon>
        <taxon>Alphaproteobacteria</taxon>
        <taxon>Rhodospirillales</taxon>
        <taxon>Dongiaceae</taxon>
        <taxon>Dongia</taxon>
    </lineage>
</organism>
<reference evidence="2" key="1">
    <citation type="submission" date="2023-08" db="EMBL/GenBank/DDBJ databases">
        <title>Rhodospirillaceae gen. nov., a novel taxon isolated from the Yangtze River Yuezi River estuary sludge.</title>
        <authorList>
            <person name="Ruan L."/>
        </authorList>
    </citation>
    <scope>NUCLEOTIDE SEQUENCE [LARGE SCALE GENOMIC DNA]</scope>
    <source>
        <strain evidence="2">R-7</strain>
    </source>
</reference>